<evidence type="ECO:0000256" key="1">
    <source>
        <dbReference type="SAM" id="MobiDB-lite"/>
    </source>
</evidence>
<dbReference type="AlphaFoldDB" id="A0AAD9WVP2"/>
<protein>
    <submittedName>
        <fullName evidence="2">Uncharacterized protein</fullName>
    </submittedName>
</protein>
<sequence length="296" mass="34236">MATEAGESQHLNFIEPDCNNFIMRKRTEFLKKAVANRREKKRLVETATKQTKRNLFCVWNVEDEASKLFTRKIFHCYQDELKKLVDWRLEFESVDGRRIVKGARNDQSYNFVKLELLKLEEKMESFTNSEQQHARTNDDINSHNHENEDGENMRFCDPKILKSIGRDCEEPTPAVDALEKQSHANELYKKPHGNEGSTGLANQNHVSTHYSNIFQIFPGGQDILYPNQPSTHYGNGFPIVPHGEGNIPQQNHSYTHYPNGFPNVPGGQRIPYQSLGYQVEHPLVYHYSHSQRFGFG</sequence>
<evidence type="ECO:0000313" key="3">
    <source>
        <dbReference type="Proteomes" id="UP001280121"/>
    </source>
</evidence>
<gene>
    <name evidence="2" type="ORF">Ddye_020091</name>
</gene>
<organism evidence="2 3">
    <name type="scientific">Dipteronia dyeriana</name>
    <dbReference type="NCBI Taxonomy" id="168575"/>
    <lineage>
        <taxon>Eukaryota</taxon>
        <taxon>Viridiplantae</taxon>
        <taxon>Streptophyta</taxon>
        <taxon>Embryophyta</taxon>
        <taxon>Tracheophyta</taxon>
        <taxon>Spermatophyta</taxon>
        <taxon>Magnoliopsida</taxon>
        <taxon>eudicotyledons</taxon>
        <taxon>Gunneridae</taxon>
        <taxon>Pentapetalae</taxon>
        <taxon>rosids</taxon>
        <taxon>malvids</taxon>
        <taxon>Sapindales</taxon>
        <taxon>Sapindaceae</taxon>
        <taxon>Hippocastanoideae</taxon>
        <taxon>Acereae</taxon>
        <taxon>Dipteronia</taxon>
    </lineage>
</organism>
<reference evidence="2" key="1">
    <citation type="journal article" date="2023" name="Plant J.">
        <title>Genome sequences and population genomics provide insights into the demographic history, inbreeding, and mutation load of two 'living fossil' tree species of Dipteronia.</title>
        <authorList>
            <person name="Feng Y."/>
            <person name="Comes H.P."/>
            <person name="Chen J."/>
            <person name="Zhu S."/>
            <person name="Lu R."/>
            <person name="Zhang X."/>
            <person name="Li P."/>
            <person name="Qiu J."/>
            <person name="Olsen K.M."/>
            <person name="Qiu Y."/>
        </authorList>
    </citation>
    <scope>NUCLEOTIDE SEQUENCE</scope>
    <source>
        <tissue evidence="2">Leaf</tissue>
    </source>
</reference>
<accession>A0AAD9WVP2</accession>
<feature type="compositionally biased region" description="Basic and acidic residues" evidence="1">
    <location>
        <begin position="132"/>
        <end position="153"/>
    </location>
</feature>
<dbReference type="EMBL" id="JANJYI010000006">
    <property type="protein sequence ID" value="KAK2644896.1"/>
    <property type="molecule type" value="Genomic_DNA"/>
</dbReference>
<evidence type="ECO:0000313" key="2">
    <source>
        <dbReference type="EMBL" id="KAK2644896.1"/>
    </source>
</evidence>
<keyword evidence="3" id="KW-1185">Reference proteome</keyword>
<name>A0AAD9WVP2_9ROSI</name>
<proteinExistence type="predicted"/>
<comment type="caution">
    <text evidence="2">The sequence shown here is derived from an EMBL/GenBank/DDBJ whole genome shotgun (WGS) entry which is preliminary data.</text>
</comment>
<dbReference type="Proteomes" id="UP001280121">
    <property type="component" value="Unassembled WGS sequence"/>
</dbReference>
<feature type="region of interest" description="Disordered" evidence="1">
    <location>
        <begin position="128"/>
        <end position="153"/>
    </location>
</feature>